<dbReference type="GO" id="GO:0005787">
    <property type="term" value="C:signal peptidase complex"/>
    <property type="evidence" value="ECO:0007669"/>
    <property type="project" value="UniProtKB-UniRule"/>
</dbReference>
<evidence type="ECO:0000256" key="9">
    <source>
        <dbReference type="RuleBase" id="RU368033"/>
    </source>
</evidence>
<protein>
    <recommendedName>
        <fullName evidence="3 9">Signal peptidase complex subunit 2</fullName>
    </recommendedName>
</protein>
<evidence type="ECO:0000256" key="7">
    <source>
        <dbReference type="ARBA" id="ARBA00023136"/>
    </source>
</evidence>
<evidence type="ECO:0000256" key="1">
    <source>
        <dbReference type="ARBA" id="ARBA00004477"/>
    </source>
</evidence>
<dbReference type="GO" id="GO:0008233">
    <property type="term" value="F:peptidase activity"/>
    <property type="evidence" value="ECO:0007669"/>
    <property type="project" value="UniProtKB-UniRule"/>
</dbReference>
<keyword evidence="7 9" id="KW-0472">Membrane</keyword>
<evidence type="ECO:0000256" key="5">
    <source>
        <dbReference type="ARBA" id="ARBA00022824"/>
    </source>
</evidence>
<dbReference type="PANTHER" id="PTHR13085">
    <property type="entry name" value="MICROSOMAL SIGNAL PEPTIDASE 25 KDA SUBUNIT"/>
    <property type="match status" value="1"/>
</dbReference>
<keyword evidence="4 9" id="KW-0812">Transmembrane</keyword>
<name>A0AAN8NZQ0_POLSC</name>
<reference evidence="10 11" key="1">
    <citation type="submission" date="2023-10" db="EMBL/GenBank/DDBJ databases">
        <title>Genomes of two closely related lineages of the louse Polyplax serrata with different host specificities.</title>
        <authorList>
            <person name="Martinu J."/>
            <person name="Tarabai H."/>
            <person name="Stefka J."/>
            <person name="Hypsa V."/>
        </authorList>
    </citation>
    <scope>NUCLEOTIDE SEQUENCE [LARGE SCALE GENOMIC DNA]</scope>
    <source>
        <strain evidence="10">HR10_N</strain>
    </source>
</reference>
<evidence type="ECO:0000256" key="4">
    <source>
        <dbReference type="ARBA" id="ARBA00022692"/>
    </source>
</evidence>
<dbReference type="InterPro" id="IPR009582">
    <property type="entry name" value="Spc2/SPCS2"/>
</dbReference>
<dbReference type="GO" id="GO:0045047">
    <property type="term" value="P:protein targeting to ER"/>
    <property type="evidence" value="ECO:0007669"/>
    <property type="project" value="TreeGrafter"/>
</dbReference>
<dbReference type="EMBL" id="JAWJWE010000038">
    <property type="protein sequence ID" value="KAK6623676.1"/>
    <property type="molecule type" value="Genomic_DNA"/>
</dbReference>
<dbReference type="Pfam" id="PF06703">
    <property type="entry name" value="SPC25"/>
    <property type="match status" value="1"/>
</dbReference>
<evidence type="ECO:0000256" key="2">
    <source>
        <dbReference type="ARBA" id="ARBA00007324"/>
    </source>
</evidence>
<proteinExistence type="inferred from homology"/>
<evidence type="ECO:0000256" key="3">
    <source>
        <dbReference type="ARBA" id="ARBA00017057"/>
    </source>
</evidence>
<feature type="transmembrane region" description="Helical" evidence="9">
    <location>
        <begin position="49"/>
        <end position="70"/>
    </location>
</feature>
<evidence type="ECO:0000256" key="8">
    <source>
        <dbReference type="ARBA" id="ARBA00045608"/>
    </source>
</evidence>
<dbReference type="GO" id="GO:0006465">
    <property type="term" value="P:signal peptide processing"/>
    <property type="evidence" value="ECO:0007669"/>
    <property type="project" value="UniProtKB-UniRule"/>
</dbReference>
<feature type="transmembrane region" description="Helical" evidence="9">
    <location>
        <begin position="82"/>
        <end position="100"/>
    </location>
</feature>
<evidence type="ECO:0000313" key="10">
    <source>
        <dbReference type="EMBL" id="KAK6623676.1"/>
    </source>
</evidence>
<evidence type="ECO:0000256" key="6">
    <source>
        <dbReference type="ARBA" id="ARBA00022989"/>
    </source>
</evidence>
<dbReference type="Proteomes" id="UP001372834">
    <property type="component" value="Unassembled WGS sequence"/>
</dbReference>
<keyword evidence="6 9" id="KW-1133">Transmembrane helix</keyword>
<comment type="caution">
    <text evidence="10">The sequence shown here is derived from an EMBL/GenBank/DDBJ whole genome shotgun (WGS) entry which is preliminary data.</text>
</comment>
<evidence type="ECO:0000313" key="11">
    <source>
        <dbReference type="Proteomes" id="UP001372834"/>
    </source>
</evidence>
<dbReference type="PANTHER" id="PTHR13085:SF0">
    <property type="entry name" value="SIGNAL PEPTIDASE COMPLEX SUBUNIT 2"/>
    <property type="match status" value="1"/>
</dbReference>
<accession>A0AAN8NZQ0</accession>
<comment type="subcellular location">
    <subcellularLocation>
        <location evidence="1 9">Endoplasmic reticulum membrane</location>
        <topology evidence="1 9">Multi-pass membrane protein</topology>
    </subcellularLocation>
</comment>
<organism evidence="10 11">
    <name type="scientific">Polyplax serrata</name>
    <name type="common">Common mouse louse</name>
    <dbReference type="NCBI Taxonomy" id="468196"/>
    <lineage>
        <taxon>Eukaryota</taxon>
        <taxon>Metazoa</taxon>
        <taxon>Ecdysozoa</taxon>
        <taxon>Arthropoda</taxon>
        <taxon>Hexapoda</taxon>
        <taxon>Insecta</taxon>
        <taxon>Pterygota</taxon>
        <taxon>Neoptera</taxon>
        <taxon>Paraneoptera</taxon>
        <taxon>Psocodea</taxon>
        <taxon>Troctomorpha</taxon>
        <taxon>Phthiraptera</taxon>
        <taxon>Anoplura</taxon>
        <taxon>Polyplacidae</taxon>
        <taxon>Polyplax</taxon>
    </lineage>
</organism>
<gene>
    <name evidence="10" type="ORF">RUM43_009528</name>
</gene>
<comment type="similarity">
    <text evidence="2 9">Belongs to the SPCS2 family.</text>
</comment>
<dbReference type="AlphaFoldDB" id="A0AAN8NZQ0"/>
<sequence length="194" mass="21839">MASKTSKDLVNMEKKVINKWDGPACKNALDDAVKEVLTKKYNYSEKFGLIDIRLGMCGIAVSMNLFALLWDHLYPFPLSRTVLATCVSGYFIITGILTLYMSYIEKGIFAVTVQKDSKNSSENIWEASSYMKKFDDKYSLLLTMKDGKTGNLREAVSSKSIAQYIDDTGAVIYDLIEVEVSKLHNSLLSEKKEK</sequence>
<comment type="function">
    <text evidence="8 9">Component of the signal peptidase complex (SPC) which catalyzes the cleavage of N-terminal signal sequences from nascent proteins as they are translocated into the lumen of the endoplasmic reticulum. Enhances the enzymatic activity of SPC and facilitates the interactions between different components of the translocation site.</text>
</comment>
<keyword evidence="5 9" id="KW-0256">Endoplasmic reticulum</keyword>